<sequence length="42" mass="4856">MLSCTQFYSLLLIRRTNFIMATQKTAQNLLLSWFLSSTTVGR</sequence>
<dbReference type="EMBL" id="AF318175">
    <property type="protein sequence ID" value="AAK01929.1"/>
    <property type="molecule type" value="Genomic_DNA"/>
</dbReference>
<geneLocation type="plasmid" evidence="1">
    <name>small plasmid</name>
</geneLocation>
<keyword evidence="1" id="KW-0614">Plasmid</keyword>
<dbReference type="AlphaFoldDB" id="Q9ANZ2"/>
<name>Q9ANZ2_HISSO</name>
<organism evidence="1">
    <name type="scientific">Histophilus somni</name>
    <name type="common">Haemophilus somnus</name>
    <dbReference type="NCBI Taxonomy" id="731"/>
    <lineage>
        <taxon>Bacteria</taxon>
        <taxon>Pseudomonadati</taxon>
        <taxon>Pseudomonadota</taxon>
        <taxon>Gammaproteobacteria</taxon>
        <taxon>Pasteurellales</taxon>
        <taxon>Pasteurellaceae</taxon>
        <taxon>Histophilus</taxon>
    </lineage>
</organism>
<proteinExistence type="predicted"/>
<evidence type="ECO:0000313" key="1">
    <source>
        <dbReference type="EMBL" id="AAK01929.1"/>
    </source>
</evidence>
<reference evidence="1" key="1">
    <citation type="journal article" date="2001" name="Acta Vet. Hung.">
        <title>DNA sequence of a small, unidentified plasmid isolated from a Haemophilus somnus strain: short communication.</title>
        <authorList>
            <person name="Izadpanah R."/>
            <person name="Dan A."/>
            <person name="Benko M."/>
            <person name="Rusvai M."/>
            <person name="Fodor L."/>
            <person name="Harrach B."/>
        </authorList>
    </citation>
    <scope>NUCLEOTIDE SEQUENCE</scope>
    <source>
        <strain evidence="1">57/98</strain>
        <plasmid evidence="1">small plasmid</plasmid>
    </source>
</reference>
<accession>Q9ANZ2</accession>
<protein>
    <submittedName>
        <fullName evidence="1">Uncharacterized protein</fullName>
    </submittedName>
</protein>